<evidence type="ECO:0000313" key="1">
    <source>
        <dbReference type="EMBL" id="GBN35305.1"/>
    </source>
</evidence>
<dbReference type="Proteomes" id="UP000499080">
    <property type="component" value="Unassembled WGS sequence"/>
</dbReference>
<dbReference type="AlphaFoldDB" id="A0A4Y2N7E4"/>
<name>A0A4Y2N7E4_ARAVE</name>
<proteinExistence type="predicted"/>
<dbReference type="EMBL" id="BGPR01008677">
    <property type="protein sequence ID" value="GBN35305.1"/>
    <property type="molecule type" value="Genomic_DNA"/>
</dbReference>
<gene>
    <name evidence="1" type="ORF">AVEN_58696_1</name>
</gene>
<sequence>MILIESLLKALEDRYENKRAIVDSQILSLINLENLHYETADDLRKLLDTVKKEFKKIINFRIREKQSFVCMVINLILQKLDKETRKLHEITLKNKEVPGLDNILTFLENRSLVLEYVNKNVTSKSFSTDQSVHKRFSSSDKQKTKYHQYTKPNKSYVAGREDKKKHCLLCNKSFHPLYRCIKLAPELELPKGTHRAYPGTYFPPLEEKRIK</sequence>
<organism evidence="1 2">
    <name type="scientific">Araneus ventricosus</name>
    <name type="common">Orbweaver spider</name>
    <name type="synonym">Epeira ventricosa</name>
    <dbReference type="NCBI Taxonomy" id="182803"/>
    <lineage>
        <taxon>Eukaryota</taxon>
        <taxon>Metazoa</taxon>
        <taxon>Ecdysozoa</taxon>
        <taxon>Arthropoda</taxon>
        <taxon>Chelicerata</taxon>
        <taxon>Arachnida</taxon>
        <taxon>Araneae</taxon>
        <taxon>Araneomorphae</taxon>
        <taxon>Entelegynae</taxon>
        <taxon>Araneoidea</taxon>
        <taxon>Araneidae</taxon>
        <taxon>Araneus</taxon>
    </lineage>
</organism>
<evidence type="ECO:0000313" key="2">
    <source>
        <dbReference type="Proteomes" id="UP000499080"/>
    </source>
</evidence>
<comment type="caution">
    <text evidence="1">The sequence shown here is derived from an EMBL/GenBank/DDBJ whole genome shotgun (WGS) entry which is preliminary data.</text>
</comment>
<accession>A0A4Y2N7E4</accession>
<dbReference type="Pfam" id="PF03564">
    <property type="entry name" value="DUF1759"/>
    <property type="match status" value="1"/>
</dbReference>
<dbReference type="InterPro" id="IPR005312">
    <property type="entry name" value="DUF1759"/>
</dbReference>
<reference evidence="1 2" key="1">
    <citation type="journal article" date="2019" name="Sci. Rep.">
        <title>Orb-weaving spider Araneus ventricosus genome elucidates the spidroin gene catalogue.</title>
        <authorList>
            <person name="Kono N."/>
            <person name="Nakamura H."/>
            <person name="Ohtoshi R."/>
            <person name="Moran D.A.P."/>
            <person name="Shinohara A."/>
            <person name="Yoshida Y."/>
            <person name="Fujiwara M."/>
            <person name="Mori M."/>
            <person name="Tomita M."/>
            <person name="Arakawa K."/>
        </authorList>
    </citation>
    <scope>NUCLEOTIDE SEQUENCE [LARGE SCALE GENOMIC DNA]</scope>
</reference>
<dbReference type="OrthoDB" id="6437296at2759"/>
<keyword evidence="2" id="KW-1185">Reference proteome</keyword>
<protein>
    <submittedName>
        <fullName evidence="1">Uncharacterized protein</fullName>
    </submittedName>
</protein>